<dbReference type="Pfam" id="PF00178">
    <property type="entry name" value="Ets"/>
    <property type="match status" value="1"/>
</dbReference>
<sequence>MDIYKTLGPFSSPCFCDPNILRSCFFTIIRHKWNQTSYSVILFLFPTVMTLPEEVGKTLEQFYIEDGVLHEISEKIQDELVQGLEGGASKSSIAMLPSFVPALPDGNEIGKYIAIDLSGRNLRIMLLTLKGSNQEPEQINHNYVFPASVMKGTGDQLFTFIVNCLMKFLNEVNLLNASLPVGFVFSYPCELLSIRSARLLWWTKGFDIKDCLQKDVVKLLEEALELNMLTNVKIEVVMNDTVGQLAATAYKYGQECVVGVVIGYGCNSSYLEDTAKIKKFNAAASGYKFDKMVVVTEWEEFGEKGELAAVLTQFDRDIDEVSVHKGKQMIDKLTGALYLGELVRRILMQFTLDGQLFSGKSCEKLGEVDSFPTKYISEILRDEEGSFKICRRICDELDAPSHCTADYEIIHEVCHAVSQRSAAIVAAAIAALLRHIGQSNIKVGVGGALVQFHPTYLALLENKLHDLAPVNIKWELVPADEGSAKVTVVCVIHKYFKQRNNREILADTEEDKWMIIFTFSACEKAARKIASFVGYFGDSNEGDDGDGGTRSGDKSLSATPILLHSTALPSYSQAGPGNLTFSGGVTSSNSSNSRSSSIQSPLTTSQTVSLDQNVLTDGKPPVITFPVLEQSVTASLTHENCDSERSTPKDIKNSILQPSSNPQSILATTDSNITLWQFLLELLLKGEHTDLIQWTNQQGEFKLLDAEAVARLWGQRKSKPHMNYDKLSRALRYYYDKNIIKKVIGQKFVYRFVTFPEGCTPDALQCAIARDVDGMSTDCSAAADCHGLMRSSSSPIVASSVVAGSGVIGAQAMQAICISNMNASPSASTKNGENNGGLEATPDSVLTSINGDTRTTINNTTTVTAAPDFSPIPSTSGQCPYSCVSVSCSPPSGLQNAINTNADAGVICRKRKTPMFSCSAPETTTTVTSPSSSTVPSSIIPLSKSLSYPSNPPATITDRGSGTHGTQIPSLKRVKPRPLNLSATAAFSNGSELSSSSSNNLLVLSPFFLHNNTGNAYTNTSPLVTQFSQLYAAASLSAGLCPTSPFTSLLTTAAVSPMLGALGSPMAASKLTPTTAGLQQPIFQFPPNPSHMAAMATAAMMSPLMPFLGAAMNLNGNGCPTYGRNNFIMLGYAFNNIDLNISKHAFMIVQQAEWVRLLCSLESPVTPHKETFSTTTQCRDG</sequence>
<dbReference type="EMBL" id="LN856865">
    <property type="protein sequence ID" value="CDP92922.1"/>
    <property type="molecule type" value="Genomic_DNA"/>
</dbReference>
<comment type="subcellular location">
    <subcellularLocation>
        <location evidence="14">Nucleus</location>
    </subcellularLocation>
</comment>
<feature type="domain" description="ETS" evidence="16">
    <location>
        <begin position="673"/>
        <end position="753"/>
    </location>
</feature>
<evidence type="ECO:0000256" key="6">
    <source>
        <dbReference type="ARBA" id="ARBA00022679"/>
    </source>
</evidence>
<gene>
    <name evidence="17" type="primary">Bm7152</name>
    <name evidence="17" type="ORF">BM_Bm7152</name>
</gene>
<dbReference type="GO" id="GO:0008865">
    <property type="term" value="F:fructokinase activity"/>
    <property type="evidence" value="ECO:0007669"/>
    <property type="project" value="TreeGrafter"/>
</dbReference>
<comment type="catalytic activity">
    <reaction evidence="11">
        <text>a D-hexose + ATP = a D-hexose 6-phosphate + ADP + H(+)</text>
        <dbReference type="Rhea" id="RHEA:22740"/>
        <dbReference type="ChEBI" id="CHEBI:4194"/>
        <dbReference type="ChEBI" id="CHEBI:15378"/>
        <dbReference type="ChEBI" id="CHEBI:30616"/>
        <dbReference type="ChEBI" id="CHEBI:229467"/>
        <dbReference type="ChEBI" id="CHEBI:456216"/>
        <dbReference type="EC" id="2.7.1.1"/>
    </reaction>
    <physiologicalReaction direction="left-to-right" evidence="11">
        <dbReference type="Rhea" id="RHEA:22741"/>
    </physiologicalReaction>
</comment>
<evidence type="ECO:0000256" key="14">
    <source>
        <dbReference type="RuleBase" id="RU004019"/>
    </source>
</evidence>
<feature type="compositionally biased region" description="Low complexity" evidence="15">
    <location>
        <begin position="923"/>
        <end position="949"/>
    </location>
</feature>
<dbReference type="FunFam" id="3.40.367.20:FF:000005">
    <property type="entry name" value="Phosphotransferase"/>
    <property type="match status" value="1"/>
</dbReference>
<evidence type="ECO:0000256" key="13">
    <source>
        <dbReference type="ARBA" id="ARBA00048160"/>
    </source>
</evidence>
<dbReference type="Gene3D" id="3.40.367.20">
    <property type="match status" value="1"/>
</dbReference>
<evidence type="ECO:0000256" key="15">
    <source>
        <dbReference type="SAM" id="MobiDB-lite"/>
    </source>
</evidence>
<comment type="similarity">
    <text evidence="4">Belongs to the hexokinase family.</text>
</comment>
<evidence type="ECO:0000256" key="8">
    <source>
        <dbReference type="ARBA" id="ARBA00022777"/>
    </source>
</evidence>
<dbReference type="PRINTS" id="PR00454">
    <property type="entry name" value="ETSDOMAIN"/>
</dbReference>
<dbReference type="InterPro" id="IPR036390">
    <property type="entry name" value="WH_DNA-bd_sf"/>
</dbReference>
<evidence type="ECO:0000256" key="7">
    <source>
        <dbReference type="ARBA" id="ARBA00022741"/>
    </source>
</evidence>
<keyword evidence="6" id="KW-0808">Transferase</keyword>
<comment type="catalytic activity">
    <reaction evidence="12">
        <text>D-fructose + ATP = D-fructose 6-phosphate + ADP + H(+)</text>
        <dbReference type="Rhea" id="RHEA:16125"/>
        <dbReference type="ChEBI" id="CHEBI:15378"/>
        <dbReference type="ChEBI" id="CHEBI:30616"/>
        <dbReference type="ChEBI" id="CHEBI:37721"/>
        <dbReference type="ChEBI" id="CHEBI:61527"/>
        <dbReference type="ChEBI" id="CHEBI:456216"/>
        <dbReference type="EC" id="2.7.1.1"/>
    </reaction>
    <physiologicalReaction direction="left-to-right" evidence="12">
        <dbReference type="Rhea" id="RHEA:16126"/>
    </physiologicalReaction>
</comment>
<dbReference type="GO" id="GO:0004340">
    <property type="term" value="F:glucokinase activity"/>
    <property type="evidence" value="ECO:0007669"/>
    <property type="project" value="TreeGrafter"/>
</dbReference>
<dbReference type="InterPro" id="IPR000418">
    <property type="entry name" value="Ets_dom"/>
</dbReference>
<comment type="similarity">
    <text evidence="3 14">Belongs to the ETS family.</text>
</comment>
<dbReference type="SUPFAM" id="SSF46785">
    <property type="entry name" value="Winged helix' DNA-binding domain"/>
    <property type="match status" value="1"/>
</dbReference>
<keyword evidence="8" id="KW-0418">Kinase</keyword>
<dbReference type="AlphaFoldDB" id="A0A1I9G0N7"/>
<dbReference type="PROSITE" id="PS50061">
    <property type="entry name" value="ETS_DOMAIN_3"/>
    <property type="match status" value="1"/>
</dbReference>
<comment type="pathway">
    <text evidence="1">Carbohydrate degradation; glycolysis; D-glyceraldehyde 3-phosphate and glycerone phosphate from D-glucose: step 1/4.</text>
</comment>
<dbReference type="Gene3D" id="1.10.10.10">
    <property type="entry name" value="Winged helix-like DNA-binding domain superfamily/Winged helix DNA-binding domain"/>
    <property type="match status" value="1"/>
</dbReference>
<feature type="compositionally biased region" description="Low complexity" evidence="15">
    <location>
        <begin position="587"/>
        <end position="597"/>
    </location>
</feature>
<reference evidence="17" key="1">
    <citation type="journal article" date="2007" name="Science">
        <title>Draft genome of the filarial nematode parasite Brugia malayi.</title>
        <authorList>
            <person name="Ghedin E."/>
            <person name="Wang S."/>
            <person name="Spiro D."/>
            <person name="Caler E."/>
            <person name="Zhao Q."/>
            <person name="Crabtree J."/>
            <person name="Allen J.E."/>
            <person name="Delcher A.L."/>
            <person name="Guiliano D.B."/>
            <person name="Miranda-Saavedra D."/>
            <person name="Angiuoli S.V."/>
            <person name="Creasy T."/>
            <person name="Amedeo P."/>
            <person name="Haas B."/>
            <person name="El-Sayed N.M."/>
            <person name="Wortman J.R."/>
            <person name="Feldblyum T."/>
            <person name="Tallon L."/>
            <person name="Schatz M."/>
            <person name="Shumway M."/>
            <person name="Koo H."/>
            <person name="Salzberg S.L."/>
            <person name="Schobel S."/>
            <person name="Pertea M."/>
            <person name="Pop M."/>
            <person name="White O."/>
            <person name="Barton G.J."/>
            <person name="Carlow C.K."/>
            <person name="Crawford M.J."/>
            <person name="Daub J."/>
            <person name="Dimmic M.W."/>
            <person name="Estes C.F."/>
            <person name="Foster J.M."/>
            <person name="Ganatra M."/>
            <person name="Gregory W.F."/>
            <person name="Johnson N.M."/>
            <person name="Jin J."/>
            <person name="Komuniecki R."/>
            <person name="Korf I."/>
            <person name="Kumar S."/>
            <person name="Laney S."/>
            <person name="Li B.W."/>
            <person name="Li W."/>
            <person name="Lindblom T.H."/>
            <person name="Lustigman S."/>
            <person name="Ma D."/>
            <person name="Maina C.V."/>
            <person name="Martin D.M."/>
            <person name="McCarter J.P."/>
            <person name="McReynolds L."/>
            <person name="Mitreva M."/>
            <person name="Nutman T.B."/>
            <person name="Parkinson J."/>
            <person name="Peregrin-Alvarez J.M."/>
            <person name="Poole C."/>
            <person name="Ren Q."/>
            <person name="Saunders L."/>
            <person name="Sluder A.E."/>
            <person name="Smith K."/>
            <person name="Stanke M."/>
            <person name="Unnasch T.R."/>
            <person name="Ware J."/>
            <person name="Wei A.D."/>
            <person name="Weil G."/>
            <person name="Williams D.J."/>
            <person name="Zhang Y."/>
            <person name="Williams S.A."/>
            <person name="Fraser-Liggett C."/>
            <person name="Slatko B."/>
            <person name="Blaxter M.L."/>
            <person name="Scott A.L."/>
        </authorList>
    </citation>
    <scope>NUCLEOTIDE SEQUENCE</scope>
    <source>
        <strain evidence="17">FR3</strain>
    </source>
</reference>
<feature type="compositionally biased region" description="Polar residues" evidence="15">
    <location>
        <begin position="958"/>
        <end position="969"/>
    </location>
</feature>
<dbReference type="UniPathway" id="UPA00109">
    <property type="reaction ID" value="UER00180"/>
</dbReference>
<dbReference type="Pfam" id="PF03727">
    <property type="entry name" value="Hexokinase_2"/>
    <property type="match status" value="1"/>
</dbReference>
<dbReference type="Gene3D" id="3.30.420.40">
    <property type="match status" value="1"/>
</dbReference>
<evidence type="ECO:0000313" key="17">
    <source>
        <dbReference type="EMBL" id="CDP92922.1"/>
    </source>
</evidence>
<keyword evidence="14" id="KW-0238">DNA-binding</keyword>
<keyword evidence="10" id="KW-0324">Glycolysis</keyword>
<dbReference type="GO" id="GO:0005829">
    <property type="term" value="C:cytosol"/>
    <property type="evidence" value="ECO:0007669"/>
    <property type="project" value="TreeGrafter"/>
</dbReference>
<evidence type="ECO:0000256" key="12">
    <source>
        <dbReference type="ARBA" id="ARBA00047905"/>
    </source>
</evidence>
<dbReference type="PROSITE" id="PS51748">
    <property type="entry name" value="HEXOKINASE_2"/>
    <property type="match status" value="1"/>
</dbReference>
<organism evidence="17">
    <name type="scientific">Brugia malayi</name>
    <name type="common">Filarial nematode worm</name>
    <dbReference type="NCBI Taxonomy" id="6279"/>
    <lineage>
        <taxon>Eukaryota</taxon>
        <taxon>Metazoa</taxon>
        <taxon>Ecdysozoa</taxon>
        <taxon>Nematoda</taxon>
        <taxon>Chromadorea</taxon>
        <taxon>Rhabditida</taxon>
        <taxon>Spirurina</taxon>
        <taxon>Spiruromorpha</taxon>
        <taxon>Filarioidea</taxon>
        <taxon>Onchocercidae</taxon>
        <taxon>Brugia</taxon>
    </lineage>
</organism>
<dbReference type="PANTHER" id="PTHR19443:SF32">
    <property type="entry name" value="PHOSPHOTRANSFERASE"/>
    <property type="match status" value="1"/>
</dbReference>
<dbReference type="GO" id="GO:0001678">
    <property type="term" value="P:intracellular glucose homeostasis"/>
    <property type="evidence" value="ECO:0007669"/>
    <property type="project" value="InterPro"/>
</dbReference>
<evidence type="ECO:0000256" key="4">
    <source>
        <dbReference type="ARBA" id="ARBA00009225"/>
    </source>
</evidence>
<dbReference type="GO" id="GO:0043565">
    <property type="term" value="F:sequence-specific DNA binding"/>
    <property type="evidence" value="ECO:0007669"/>
    <property type="project" value="InterPro"/>
</dbReference>
<keyword evidence="7" id="KW-0547">Nucleotide-binding</keyword>
<dbReference type="InterPro" id="IPR022673">
    <property type="entry name" value="Hexokinase_C"/>
</dbReference>
<proteinExistence type="inferred from homology"/>
<reference evidence="17" key="2">
    <citation type="submission" date="2012-12" db="EMBL/GenBank/DDBJ databases">
        <authorList>
            <consortium name="WormBase Consortium"/>
            <person name="Ghedin E."/>
            <person name="Paulini M."/>
        </authorList>
    </citation>
    <scope>NUCLEOTIDE SEQUENCE</scope>
    <source>
        <strain evidence="17">FR3</strain>
    </source>
</reference>
<feature type="region of interest" description="Disordered" evidence="15">
    <location>
        <begin position="582"/>
        <end position="604"/>
    </location>
</feature>
<dbReference type="GO" id="GO:0006006">
    <property type="term" value="P:glucose metabolic process"/>
    <property type="evidence" value="ECO:0007669"/>
    <property type="project" value="TreeGrafter"/>
</dbReference>
<dbReference type="GO" id="GO:0003700">
    <property type="term" value="F:DNA-binding transcription factor activity"/>
    <property type="evidence" value="ECO:0007669"/>
    <property type="project" value="InterPro"/>
</dbReference>
<evidence type="ECO:0000256" key="10">
    <source>
        <dbReference type="ARBA" id="ARBA00023152"/>
    </source>
</evidence>
<comment type="pathway">
    <text evidence="2">Carbohydrate metabolism; hexose metabolism.</text>
</comment>
<keyword evidence="9" id="KW-0067">ATP-binding</keyword>
<dbReference type="InterPro" id="IPR001312">
    <property type="entry name" value="Hexokinase"/>
</dbReference>
<evidence type="ECO:0000256" key="1">
    <source>
        <dbReference type="ARBA" id="ARBA00004888"/>
    </source>
</evidence>
<name>A0A1I9G0N7_BRUMA</name>
<evidence type="ECO:0000259" key="16">
    <source>
        <dbReference type="PROSITE" id="PS50061"/>
    </source>
</evidence>
<dbReference type="SMART" id="SM00413">
    <property type="entry name" value="ETS"/>
    <property type="match status" value="1"/>
</dbReference>
<accession>A0A1I9G0N7</accession>
<dbReference type="UniPathway" id="UPA00242"/>
<dbReference type="GO" id="GO:0005524">
    <property type="term" value="F:ATP binding"/>
    <property type="evidence" value="ECO:0007669"/>
    <property type="project" value="UniProtKB-KW"/>
</dbReference>
<feature type="region of interest" description="Disordered" evidence="15">
    <location>
        <begin position="636"/>
        <end position="658"/>
    </location>
</feature>
<dbReference type="SUPFAM" id="SSF53067">
    <property type="entry name" value="Actin-like ATPase domain"/>
    <property type="match status" value="2"/>
</dbReference>
<dbReference type="InterPro" id="IPR036388">
    <property type="entry name" value="WH-like_DNA-bd_sf"/>
</dbReference>
<dbReference type="PRINTS" id="PR00475">
    <property type="entry name" value="HEXOKINASE"/>
</dbReference>
<evidence type="ECO:0000256" key="3">
    <source>
        <dbReference type="ARBA" id="ARBA00005562"/>
    </source>
</evidence>
<evidence type="ECO:0000256" key="5">
    <source>
        <dbReference type="ARBA" id="ARBA00012324"/>
    </source>
</evidence>
<feature type="region of interest" description="Disordered" evidence="15">
    <location>
        <begin position="920"/>
        <end position="970"/>
    </location>
</feature>
<dbReference type="EC" id="2.7.1.1" evidence="5"/>
<evidence type="ECO:0000256" key="9">
    <source>
        <dbReference type="ARBA" id="ARBA00022840"/>
    </source>
</evidence>
<protein>
    <recommendedName>
        <fullName evidence="5">hexokinase</fullName>
        <ecNumber evidence="5">2.7.1.1</ecNumber>
    </recommendedName>
</protein>
<dbReference type="GO" id="GO:0006096">
    <property type="term" value="P:glycolytic process"/>
    <property type="evidence" value="ECO:0007669"/>
    <property type="project" value="UniProtKB-UniPathway"/>
</dbReference>
<dbReference type="InterPro" id="IPR022672">
    <property type="entry name" value="Hexokinase_N"/>
</dbReference>
<feature type="compositionally biased region" description="Basic and acidic residues" evidence="15">
    <location>
        <begin position="639"/>
        <end position="652"/>
    </location>
</feature>
<evidence type="ECO:0000256" key="11">
    <source>
        <dbReference type="ARBA" id="ARBA00044613"/>
    </source>
</evidence>
<dbReference type="PROSITE" id="PS00345">
    <property type="entry name" value="ETS_DOMAIN_1"/>
    <property type="match status" value="1"/>
</dbReference>
<dbReference type="GO" id="GO:0005536">
    <property type="term" value="F:D-glucose binding"/>
    <property type="evidence" value="ECO:0007669"/>
    <property type="project" value="InterPro"/>
</dbReference>
<keyword evidence="14" id="KW-0539">Nucleus</keyword>
<comment type="catalytic activity">
    <reaction evidence="13">
        <text>D-glucose + ATP = D-glucose 6-phosphate + ADP + H(+)</text>
        <dbReference type="Rhea" id="RHEA:17825"/>
        <dbReference type="ChEBI" id="CHEBI:4167"/>
        <dbReference type="ChEBI" id="CHEBI:15378"/>
        <dbReference type="ChEBI" id="CHEBI:30616"/>
        <dbReference type="ChEBI" id="CHEBI:61548"/>
        <dbReference type="ChEBI" id="CHEBI:456216"/>
        <dbReference type="EC" id="2.7.1.1"/>
    </reaction>
    <physiologicalReaction direction="left-to-right" evidence="13">
        <dbReference type="Rhea" id="RHEA:17826"/>
    </physiologicalReaction>
</comment>
<dbReference type="GO" id="GO:0005634">
    <property type="term" value="C:nucleus"/>
    <property type="evidence" value="ECO:0007669"/>
    <property type="project" value="UniProtKB-SubCell"/>
</dbReference>
<dbReference type="InterPro" id="IPR043129">
    <property type="entry name" value="ATPase_NBD"/>
</dbReference>
<dbReference type="PANTHER" id="PTHR19443">
    <property type="entry name" value="HEXOKINASE"/>
    <property type="match status" value="1"/>
</dbReference>
<dbReference type="PROSITE" id="PS00346">
    <property type="entry name" value="ETS_DOMAIN_2"/>
    <property type="match status" value="1"/>
</dbReference>
<evidence type="ECO:0000256" key="2">
    <source>
        <dbReference type="ARBA" id="ARBA00005028"/>
    </source>
</evidence>
<dbReference type="GO" id="GO:0005739">
    <property type="term" value="C:mitochondrion"/>
    <property type="evidence" value="ECO:0007669"/>
    <property type="project" value="TreeGrafter"/>
</dbReference>
<dbReference type="Pfam" id="PF00349">
    <property type="entry name" value="Hexokinase_1"/>
    <property type="match status" value="1"/>
</dbReference>